<gene>
    <name evidence="1" type="ORF">GCM10009802_57360</name>
</gene>
<dbReference type="EMBL" id="BAAAPF010000297">
    <property type="protein sequence ID" value="GAA1501180.1"/>
    <property type="molecule type" value="Genomic_DNA"/>
</dbReference>
<evidence type="ECO:0000313" key="1">
    <source>
        <dbReference type="EMBL" id="GAA1501180.1"/>
    </source>
</evidence>
<evidence type="ECO:0000313" key="2">
    <source>
        <dbReference type="Proteomes" id="UP001500443"/>
    </source>
</evidence>
<reference evidence="2" key="1">
    <citation type="journal article" date="2019" name="Int. J. Syst. Evol. Microbiol.">
        <title>The Global Catalogue of Microorganisms (GCM) 10K type strain sequencing project: providing services to taxonomists for standard genome sequencing and annotation.</title>
        <authorList>
            <consortium name="The Broad Institute Genomics Platform"/>
            <consortium name="The Broad Institute Genome Sequencing Center for Infectious Disease"/>
            <person name="Wu L."/>
            <person name="Ma J."/>
        </authorList>
    </citation>
    <scope>NUCLEOTIDE SEQUENCE [LARGE SCALE GENOMIC DNA]</scope>
    <source>
        <strain evidence="2">JCM 15481</strain>
    </source>
</reference>
<name>A0ABP4KHQ4_9ACTN</name>
<proteinExistence type="predicted"/>
<sequence>MHGSVEVPPWRPEMGRRPLVKVYPARGAPRLRVRVDSAWRSSSLTTPTLSGATGRVMR</sequence>
<accession>A0ABP4KHQ4</accession>
<protein>
    <submittedName>
        <fullName evidence="1">Uncharacterized protein</fullName>
    </submittedName>
</protein>
<comment type="caution">
    <text evidence="1">The sequence shown here is derived from an EMBL/GenBank/DDBJ whole genome shotgun (WGS) entry which is preliminary data.</text>
</comment>
<keyword evidence="2" id="KW-1185">Reference proteome</keyword>
<organism evidence="1 2">
    <name type="scientific">Streptomyces synnematoformans</name>
    <dbReference type="NCBI Taxonomy" id="415721"/>
    <lineage>
        <taxon>Bacteria</taxon>
        <taxon>Bacillati</taxon>
        <taxon>Actinomycetota</taxon>
        <taxon>Actinomycetes</taxon>
        <taxon>Kitasatosporales</taxon>
        <taxon>Streptomycetaceae</taxon>
        <taxon>Streptomyces</taxon>
    </lineage>
</organism>
<dbReference type="Proteomes" id="UP001500443">
    <property type="component" value="Unassembled WGS sequence"/>
</dbReference>